<reference evidence="2 3" key="1">
    <citation type="journal article" date="2016" name="Nat. Commun.">
        <title>Thousands of microbial genomes shed light on interconnected biogeochemical processes in an aquifer system.</title>
        <authorList>
            <person name="Anantharaman K."/>
            <person name="Brown C.T."/>
            <person name="Hug L.A."/>
            <person name="Sharon I."/>
            <person name="Castelle C.J."/>
            <person name="Probst A.J."/>
            <person name="Thomas B.C."/>
            <person name="Singh A."/>
            <person name="Wilkins M.J."/>
            <person name="Karaoz U."/>
            <person name="Brodie E.L."/>
            <person name="Williams K.H."/>
            <person name="Hubbard S.S."/>
            <person name="Banfield J.F."/>
        </authorList>
    </citation>
    <scope>NUCLEOTIDE SEQUENCE [LARGE SCALE GENOMIC DNA]</scope>
</reference>
<dbReference type="InterPro" id="IPR036291">
    <property type="entry name" value="NAD(P)-bd_dom_sf"/>
</dbReference>
<name>A0A1G2CJS9_9BACT</name>
<proteinExistence type="predicted"/>
<accession>A0A1G2CJS9</accession>
<evidence type="ECO:0000313" key="3">
    <source>
        <dbReference type="Proteomes" id="UP000178348"/>
    </source>
</evidence>
<dbReference type="Proteomes" id="UP000178348">
    <property type="component" value="Unassembled WGS sequence"/>
</dbReference>
<evidence type="ECO:0000259" key="1">
    <source>
        <dbReference type="Pfam" id="PF16363"/>
    </source>
</evidence>
<dbReference type="PANTHER" id="PTHR43000">
    <property type="entry name" value="DTDP-D-GLUCOSE 4,6-DEHYDRATASE-RELATED"/>
    <property type="match status" value="1"/>
</dbReference>
<comment type="caution">
    <text evidence="2">The sequence shown here is derived from an EMBL/GenBank/DDBJ whole genome shotgun (WGS) entry which is preliminary data.</text>
</comment>
<dbReference type="EMBL" id="MHLB01000034">
    <property type="protein sequence ID" value="OGZ01656.1"/>
    <property type="molecule type" value="Genomic_DNA"/>
</dbReference>
<dbReference type="Gene3D" id="3.40.50.720">
    <property type="entry name" value="NAD(P)-binding Rossmann-like Domain"/>
    <property type="match status" value="1"/>
</dbReference>
<gene>
    <name evidence="2" type="ORF">A2946_02140</name>
</gene>
<protein>
    <submittedName>
        <fullName evidence="2">Epimerase</fullName>
    </submittedName>
</protein>
<feature type="domain" description="NAD(P)-binding" evidence="1">
    <location>
        <begin position="12"/>
        <end position="325"/>
    </location>
</feature>
<dbReference type="SUPFAM" id="SSF51735">
    <property type="entry name" value="NAD(P)-binding Rossmann-fold domains"/>
    <property type="match status" value="1"/>
</dbReference>
<dbReference type="Gene3D" id="3.90.25.10">
    <property type="entry name" value="UDP-galactose 4-epimerase, domain 1"/>
    <property type="match status" value="1"/>
</dbReference>
<sequence>MPKKSVKPKKILITGGAGFIGSNVLAYLFEKYPAYHFIVLDLLTYAGDMRNIPEHIHKSPNFRFVYGDVRNTKLVENLVSKVTDVVHFAAETHVARSIYDDANFFETDVLGTQKIANAVLINRDTINLFIHISTSEVYGTARSRLMAEDHPLVPASPYAAAKAGADRLVKSYYLTYGIPAVILRPFNQFGPRQHLEKLIPRFITNAISGEPLTVHGSGNSMRDFTYVEDLARAIDLVLHAPKKKIVGEEFNVGTGHSFSVNRIAHLILSLMKENHHAPKVRFSHSIMNIGDRPGQVYRHTASYKKIKDALGWEPRIGFEEGLRMTIEWYLANQSWWRDKMWMRHVPIETEKGKMEMH</sequence>
<organism evidence="2 3">
    <name type="scientific">Candidatus Liptonbacteria bacterium RIFCSPLOWO2_01_FULL_53_13</name>
    <dbReference type="NCBI Taxonomy" id="1798651"/>
    <lineage>
        <taxon>Bacteria</taxon>
        <taxon>Candidatus Liptoniibacteriota</taxon>
    </lineage>
</organism>
<evidence type="ECO:0000313" key="2">
    <source>
        <dbReference type="EMBL" id="OGZ01656.1"/>
    </source>
</evidence>
<dbReference type="AlphaFoldDB" id="A0A1G2CJS9"/>
<dbReference type="InterPro" id="IPR016040">
    <property type="entry name" value="NAD(P)-bd_dom"/>
</dbReference>
<dbReference type="Pfam" id="PF16363">
    <property type="entry name" value="GDP_Man_Dehyd"/>
    <property type="match status" value="1"/>
</dbReference>